<keyword evidence="3" id="KW-1185">Reference proteome</keyword>
<dbReference type="PANTHER" id="PTHR43762">
    <property type="entry name" value="L-GULONOLACTONE OXIDASE"/>
    <property type="match status" value="1"/>
</dbReference>
<dbReference type="InterPro" id="IPR036318">
    <property type="entry name" value="FAD-bd_PCMH-like_sf"/>
</dbReference>
<dbReference type="EMBL" id="JAENIO010000026">
    <property type="protein sequence ID" value="MBK1834555.1"/>
    <property type="molecule type" value="Genomic_DNA"/>
</dbReference>
<comment type="caution">
    <text evidence="2">The sequence shown here is derived from an EMBL/GenBank/DDBJ whole genome shotgun (WGS) entry which is preliminary data.</text>
</comment>
<organism evidence="2 3">
    <name type="scientific">Roseibacillus ishigakijimensis</name>
    <dbReference type="NCBI Taxonomy" id="454146"/>
    <lineage>
        <taxon>Bacteria</taxon>
        <taxon>Pseudomonadati</taxon>
        <taxon>Verrucomicrobiota</taxon>
        <taxon>Verrucomicrobiia</taxon>
        <taxon>Verrucomicrobiales</taxon>
        <taxon>Verrucomicrobiaceae</taxon>
        <taxon>Roseibacillus</taxon>
    </lineage>
</organism>
<dbReference type="Gene3D" id="3.30.465.10">
    <property type="match status" value="1"/>
</dbReference>
<dbReference type="InterPro" id="IPR016166">
    <property type="entry name" value="FAD-bd_PCMH"/>
</dbReference>
<dbReference type="PANTHER" id="PTHR43762:SF1">
    <property type="entry name" value="D-ARABINONO-1,4-LACTONE OXIDASE"/>
    <property type="match status" value="1"/>
</dbReference>
<proteinExistence type="predicted"/>
<name>A0A934RUT2_9BACT</name>
<gene>
    <name evidence="2" type="ORF">JIN78_10830</name>
</gene>
<dbReference type="RefSeq" id="WP_200391991.1">
    <property type="nucleotide sequence ID" value="NZ_JAENIO010000026.1"/>
</dbReference>
<accession>A0A934RUT2</accession>
<dbReference type="InterPro" id="IPR016169">
    <property type="entry name" value="FAD-bd_PCMH_sub2"/>
</dbReference>
<dbReference type="PROSITE" id="PS51387">
    <property type="entry name" value="FAD_PCMH"/>
    <property type="match status" value="1"/>
</dbReference>
<sequence>MKGMESWGRYPKLATEKAYCWWLQDVSLQENQLPVGLGRSYGDSGLPREGGTALVMEPCQRLVSFDEATGVLRAEAGISLGSLLQWAVPRGWFLPVVPGTRHVTLGGAVANDIHGKNHHRDGTFGCWVESFSLSRREGGWQEVAPGEDLFEATIGGLGLTGVMGEISLRLQKIPAGGVIEQETSRFSDLIEACDQLEKLDEESPMTVAWLDLGSRDRVSGVAMGGRFVESEKEARLRSPKLSVPVTAPEFLLNPLSISAFNRTYDWTRRNGTTRVGYPSYFFPLDGVGHWNRLYGKRGFLQYQFVVKEREALIAVVDAVLQSRQRPFLSVLKKFGDRQSPGWLSFPQQGWTLAMDFPMRGEETLQLLARMDEIVRVAGGRLYAAKDARMEGDFFRESYPDWQRLEKWRDPAIMSAFWQRVSS</sequence>
<protein>
    <submittedName>
        <fullName evidence="2">FAD-binding oxidoreductase</fullName>
    </submittedName>
</protein>
<dbReference type="Proteomes" id="UP000604083">
    <property type="component" value="Unassembled WGS sequence"/>
</dbReference>
<dbReference type="Pfam" id="PF01565">
    <property type="entry name" value="FAD_binding_4"/>
    <property type="match status" value="1"/>
</dbReference>
<dbReference type="AlphaFoldDB" id="A0A934RUT2"/>
<dbReference type="InterPro" id="IPR006094">
    <property type="entry name" value="Oxid_FAD_bind_N"/>
</dbReference>
<evidence type="ECO:0000259" key="1">
    <source>
        <dbReference type="PROSITE" id="PS51387"/>
    </source>
</evidence>
<evidence type="ECO:0000313" key="3">
    <source>
        <dbReference type="Proteomes" id="UP000604083"/>
    </source>
</evidence>
<evidence type="ECO:0000313" key="2">
    <source>
        <dbReference type="EMBL" id="MBK1834555.1"/>
    </source>
</evidence>
<dbReference type="GO" id="GO:0003885">
    <property type="term" value="F:D-arabinono-1,4-lactone oxidase activity"/>
    <property type="evidence" value="ECO:0007669"/>
    <property type="project" value="TreeGrafter"/>
</dbReference>
<dbReference type="InterPro" id="IPR010031">
    <property type="entry name" value="FAD_lactone_oxidase-like"/>
</dbReference>
<dbReference type="SUPFAM" id="SSF56176">
    <property type="entry name" value="FAD-binding/transporter-associated domain-like"/>
    <property type="match status" value="1"/>
</dbReference>
<dbReference type="GO" id="GO:0071949">
    <property type="term" value="F:FAD binding"/>
    <property type="evidence" value="ECO:0007669"/>
    <property type="project" value="InterPro"/>
</dbReference>
<feature type="domain" description="FAD-binding PCMH-type" evidence="1">
    <location>
        <begin position="2"/>
        <end position="173"/>
    </location>
</feature>
<reference evidence="2" key="1">
    <citation type="submission" date="2021-01" db="EMBL/GenBank/DDBJ databases">
        <title>Modified the classification status of verrucomicrobia.</title>
        <authorList>
            <person name="Feng X."/>
        </authorList>
    </citation>
    <scope>NUCLEOTIDE SEQUENCE</scope>
    <source>
        <strain evidence="2">KCTC 12986</strain>
    </source>
</reference>